<evidence type="ECO:0008006" key="3">
    <source>
        <dbReference type="Google" id="ProtNLM"/>
    </source>
</evidence>
<gene>
    <name evidence="1" type="ORF">CQ13_37725</name>
</gene>
<dbReference type="EMBL" id="LLYA01000234">
    <property type="protein sequence ID" value="KRR14764.1"/>
    <property type="molecule type" value="Genomic_DNA"/>
</dbReference>
<protein>
    <recommendedName>
        <fullName evidence="3">ABC transporter substrate-binding protein</fullName>
    </recommendedName>
</protein>
<evidence type="ECO:0000313" key="1">
    <source>
        <dbReference type="EMBL" id="KRR14764.1"/>
    </source>
</evidence>
<dbReference type="PANTHER" id="PTHR35271:SF1">
    <property type="entry name" value="ABC TRANSPORTER, SUBSTRATE-BINDING LIPOPROTEIN"/>
    <property type="match status" value="1"/>
</dbReference>
<dbReference type="InterPro" id="IPR007487">
    <property type="entry name" value="ABC_transpt-TYRBP-like"/>
</dbReference>
<dbReference type="CDD" id="cd06325">
    <property type="entry name" value="PBP1_ABC_unchar_transporter"/>
    <property type="match status" value="1"/>
</dbReference>
<keyword evidence="2" id="KW-1185">Reference proteome</keyword>
<dbReference type="Gene3D" id="3.40.50.2300">
    <property type="match status" value="2"/>
</dbReference>
<dbReference type="AlphaFoldDB" id="A0A0R3M477"/>
<accession>A0A0R3M477</accession>
<dbReference type="PANTHER" id="PTHR35271">
    <property type="entry name" value="ABC TRANSPORTER, SUBSTRATE-BINDING LIPOPROTEIN-RELATED"/>
    <property type="match status" value="1"/>
</dbReference>
<organism evidence="1 2">
    <name type="scientific">Bradyrhizobium retamae</name>
    <dbReference type="NCBI Taxonomy" id="1300035"/>
    <lineage>
        <taxon>Bacteria</taxon>
        <taxon>Pseudomonadati</taxon>
        <taxon>Pseudomonadota</taxon>
        <taxon>Alphaproteobacteria</taxon>
        <taxon>Hyphomicrobiales</taxon>
        <taxon>Nitrobacteraceae</taxon>
        <taxon>Bradyrhizobium</taxon>
    </lineage>
</organism>
<sequence length="351" mass="37422">MHSRSFAAIHEYAEHAMKQGFGCWLAALSIAFGSPVAAQPVAGQQAEKTYSVGILCGGCSDQEAPSRHAPIRQALRERGYVEGRNIAFVYRSADGRYEKLPDLAADLVRVKVDVIMAGGGLPGALAAKNATTKIPIIFVGIGEDPVQHGLVTSLSRPGGNVTGLVDRYADLIPKQLALLKEAVPSVSRVGVLWDAGLRQALEPSFQAMQTALPSLGLQHYAIAVNGPDDLPDAFRAASRARVEALILFPSPIFNVHLAEFARMTAEQKIPAISGFTDFARAGGFLSYGPNITKTWRYAAISVDKIFKGTSPADIPVEQSDNIDLVVNLQTARALGLIVPQALLVSANEVID</sequence>
<dbReference type="Pfam" id="PF04392">
    <property type="entry name" value="ABC_sub_bind"/>
    <property type="match status" value="1"/>
</dbReference>
<comment type="caution">
    <text evidence="1">The sequence shown here is derived from an EMBL/GenBank/DDBJ whole genome shotgun (WGS) entry which is preliminary data.</text>
</comment>
<reference evidence="1 2" key="1">
    <citation type="submission" date="2014-03" db="EMBL/GenBank/DDBJ databases">
        <title>Bradyrhizobium valentinum sp. nov., isolated from effective nodules of Lupinus mariae-josephae, a lupine endemic of basic-lime soils in Eastern Spain.</title>
        <authorList>
            <person name="Duran D."/>
            <person name="Rey L."/>
            <person name="Navarro A."/>
            <person name="Busquets A."/>
            <person name="Imperial J."/>
            <person name="Ruiz-Argueso T."/>
        </authorList>
    </citation>
    <scope>NUCLEOTIDE SEQUENCE [LARGE SCALE GENOMIC DNA]</scope>
    <source>
        <strain evidence="1 2">Ro19</strain>
    </source>
</reference>
<proteinExistence type="predicted"/>
<dbReference type="OrthoDB" id="7342842at2"/>
<name>A0A0R3M477_9BRAD</name>
<evidence type="ECO:0000313" key="2">
    <source>
        <dbReference type="Proteomes" id="UP000052023"/>
    </source>
</evidence>
<dbReference type="Proteomes" id="UP000052023">
    <property type="component" value="Unassembled WGS sequence"/>
</dbReference>